<dbReference type="Gene3D" id="2.115.10.10">
    <property type="entry name" value="Tachylectin 2"/>
    <property type="match status" value="1"/>
</dbReference>
<evidence type="ECO:0000313" key="4">
    <source>
        <dbReference type="Proteomes" id="UP001205185"/>
    </source>
</evidence>
<feature type="domain" description="Tachylectin 2" evidence="2">
    <location>
        <begin position="46"/>
        <end position="265"/>
    </location>
</feature>
<gene>
    <name evidence="3" type="ORF">LV75_006658</name>
</gene>
<keyword evidence="4" id="KW-1185">Reference proteome</keyword>
<dbReference type="Pfam" id="PF14517">
    <property type="entry name" value="Tachylectin"/>
    <property type="match status" value="1"/>
</dbReference>
<evidence type="ECO:0000313" key="3">
    <source>
        <dbReference type="EMBL" id="MCP2274124.1"/>
    </source>
</evidence>
<name>A0ABT1IN74_9PSEU</name>
<dbReference type="EMBL" id="JAMTCO010000021">
    <property type="protein sequence ID" value="MCP2274124.1"/>
    <property type="molecule type" value="Genomic_DNA"/>
</dbReference>
<sequence length="279" mass="30488">MSWRAVLVHAAALALAVMTVSAPSASAQVHPPPLCDGGPNGTDVFGVEQDGSLFAYRHFGAATGSGNWGAKRYIGEGWHGTVRAAGHGTFFFIPIGTGELRRYHWDGTYWDNFGDTQYEIVGHGFDRYVGPGRTLSATGDDTFYGIDDSGELRSWTQTDGQWQAELIGVGWHTFTRVIAGNSGEFYAFGNDGTAYLYQYARYYQRWDIQALPIGHGWTNFTNTATAGSGVLYTTTPTGTLLWYRHYVTWTYNGVPQQVGTGWQGITFLASPASCLPHPA</sequence>
<dbReference type="InterPro" id="IPR023294">
    <property type="entry name" value="Tachylectin2"/>
</dbReference>
<reference evidence="3 4" key="1">
    <citation type="submission" date="2022-06" db="EMBL/GenBank/DDBJ databases">
        <title>Genomic Encyclopedia of Archaeal and Bacterial Type Strains, Phase II (KMG-II): from individual species to whole genera.</title>
        <authorList>
            <person name="Goeker M."/>
        </authorList>
    </citation>
    <scope>NUCLEOTIDE SEQUENCE [LARGE SCALE GENOMIC DNA]</scope>
    <source>
        <strain evidence="3 4">DSM 44255</strain>
    </source>
</reference>
<proteinExistence type="predicted"/>
<organism evidence="3 4">
    <name type="scientific">Actinokineospora diospyrosa</name>
    <dbReference type="NCBI Taxonomy" id="103728"/>
    <lineage>
        <taxon>Bacteria</taxon>
        <taxon>Bacillati</taxon>
        <taxon>Actinomycetota</taxon>
        <taxon>Actinomycetes</taxon>
        <taxon>Pseudonocardiales</taxon>
        <taxon>Pseudonocardiaceae</taxon>
        <taxon>Actinokineospora</taxon>
    </lineage>
</organism>
<keyword evidence="1" id="KW-0732">Signal</keyword>
<dbReference type="Gene3D" id="2.20.25.650">
    <property type="entry name" value="Tachylectin-2-like"/>
    <property type="match status" value="1"/>
</dbReference>
<evidence type="ECO:0000259" key="2">
    <source>
        <dbReference type="Pfam" id="PF14517"/>
    </source>
</evidence>
<dbReference type="RefSeq" id="WP_253891378.1">
    <property type="nucleotide sequence ID" value="NZ_BAAAVB010000023.1"/>
</dbReference>
<feature type="chain" id="PRO_5046349382" evidence="1">
    <location>
        <begin position="28"/>
        <end position="279"/>
    </location>
</feature>
<accession>A0ABT1IN74</accession>
<comment type="caution">
    <text evidence="3">The sequence shown here is derived from an EMBL/GenBank/DDBJ whole genome shotgun (WGS) entry which is preliminary data.</text>
</comment>
<protein>
    <submittedName>
        <fullName evidence="3">Tachylectin</fullName>
    </submittedName>
</protein>
<evidence type="ECO:0000256" key="1">
    <source>
        <dbReference type="SAM" id="SignalP"/>
    </source>
</evidence>
<dbReference type="Proteomes" id="UP001205185">
    <property type="component" value="Unassembled WGS sequence"/>
</dbReference>
<feature type="signal peptide" evidence="1">
    <location>
        <begin position="1"/>
        <end position="27"/>
    </location>
</feature>